<evidence type="ECO:0000256" key="1">
    <source>
        <dbReference type="SAM" id="Phobius"/>
    </source>
</evidence>
<name>A0ABR7JQF3_9FIRM</name>
<dbReference type="Gene3D" id="1.20.1250.20">
    <property type="entry name" value="MFS general substrate transporter like domains"/>
    <property type="match status" value="2"/>
</dbReference>
<feature type="transmembrane region" description="Helical" evidence="1">
    <location>
        <begin position="320"/>
        <end position="338"/>
    </location>
</feature>
<dbReference type="RefSeq" id="WP_153924530.1">
    <property type="nucleotide sequence ID" value="NZ_JACRWE010000004.1"/>
</dbReference>
<feature type="transmembrane region" description="Helical" evidence="1">
    <location>
        <begin position="254"/>
        <end position="275"/>
    </location>
</feature>
<proteinExistence type="predicted"/>
<comment type="caution">
    <text evidence="2">The sequence shown here is derived from an EMBL/GenBank/DDBJ whole genome shotgun (WGS) entry which is preliminary data.</text>
</comment>
<evidence type="ECO:0000313" key="3">
    <source>
        <dbReference type="Proteomes" id="UP000609849"/>
    </source>
</evidence>
<dbReference type="EMBL" id="JACRWE010000004">
    <property type="protein sequence ID" value="MBC5997150.1"/>
    <property type="molecule type" value="Genomic_DNA"/>
</dbReference>
<keyword evidence="1" id="KW-1133">Transmembrane helix</keyword>
<feature type="transmembrane region" description="Helical" evidence="1">
    <location>
        <begin position="203"/>
        <end position="224"/>
    </location>
</feature>
<dbReference type="Proteomes" id="UP000609849">
    <property type="component" value="Unassembled WGS sequence"/>
</dbReference>
<protein>
    <submittedName>
        <fullName evidence="2">MFS transporter</fullName>
    </submittedName>
</protein>
<sequence length="472" mass="51832">MNLSEAKNLNYAQKQEKPFGIKDKLGYLFGDFGNDFMFIFANMYFMIFYTKVLGVSAALVGTCFLVARCVDAFTDIAIGRVIDKSKSTKHGKFRSWIRRVAGPVTLMNFLMYQHSLANASMMVKIGVMFATYILWGSIFYTAINIPYGSMSSVMTGDTKERASLSTWRTLGASFAGIIIGALTPQLIYSADAAGNQIIDPQRFTLVVGVFSIAAFICYMLCFALTTERIKPDVKENQQSLSLIDTFKSLATNKAMLSMVAISTVLIFSTLMGQTINTYLCIDYFNNVNALSTISMVSLPIYLLVGTLAAKLADKFGKKEVSTIGLMIAGVIFLTAYFMKIKNAYTFIAIYAAATLGTCIFSMLSWAFITDIIDYNELKTGERNDATIYGVYSFTRKLGQAVAGAVTGYALTLIGYNSLAATQVESVKIGIYSLSTLFPAVCYILAALLLMFTYPLTKKVVQENVAKLAKSRG</sequence>
<dbReference type="InterPro" id="IPR001927">
    <property type="entry name" value="Na/Gal_symport"/>
</dbReference>
<accession>A0ABR7JQF3</accession>
<gene>
    <name evidence="2" type="ORF">H8923_10285</name>
</gene>
<reference evidence="2 3" key="1">
    <citation type="submission" date="2020-08" db="EMBL/GenBank/DDBJ databases">
        <authorList>
            <person name="Liu C."/>
            <person name="Sun Q."/>
        </authorList>
    </citation>
    <scope>NUCLEOTIDE SEQUENCE [LARGE SCALE GENOMIC DNA]</scope>
    <source>
        <strain evidence="2 3">NSJ-18</strain>
    </source>
</reference>
<dbReference type="CDD" id="cd17332">
    <property type="entry name" value="MFS_MelB_like"/>
    <property type="match status" value="1"/>
</dbReference>
<dbReference type="SUPFAM" id="SSF103473">
    <property type="entry name" value="MFS general substrate transporter"/>
    <property type="match status" value="1"/>
</dbReference>
<dbReference type="PANTHER" id="PTHR11328:SF24">
    <property type="entry name" value="MAJOR FACILITATOR SUPERFAMILY (MFS) PROFILE DOMAIN-CONTAINING PROTEIN"/>
    <property type="match status" value="1"/>
</dbReference>
<keyword evidence="1" id="KW-0812">Transmembrane</keyword>
<feature type="transmembrane region" description="Helical" evidence="1">
    <location>
        <begin position="344"/>
        <end position="368"/>
    </location>
</feature>
<feature type="transmembrane region" description="Helical" evidence="1">
    <location>
        <begin position="164"/>
        <end position="183"/>
    </location>
</feature>
<dbReference type="InterPro" id="IPR039672">
    <property type="entry name" value="MFS_2"/>
</dbReference>
<feature type="transmembrane region" description="Helical" evidence="1">
    <location>
        <begin position="121"/>
        <end position="143"/>
    </location>
</feature>
<dbReference type="Pfam" id="PF13347">
    <property type="entry name" value="MFS_2"/>
    <property type="match status" value="1"/>
</dbReference>
<organism evidence="2 3">
    <name type="scientific">Romboutsia faecis</name>
    <dbReference type="NCBI Taxonomy" id="2764597"/>
    <lineage>
        <taxon>Bacteria</taxon>
        <taxon>Bacillati</taxon>
        <taxon>Bacillota</taxon>
        <taxon>Clostridia</taxon>
        <taxon>Peptostreptococcales</taxon>
        <taxon>Peptostreptococcaceae</taxon>
        <taxon>Romboutsia</taxon>
    </lineage>
</organism>
<feature type="transmembrane region" description="Helical" evidence="1">
    <location>
        <begin position="53"/>
        <end position="76"/>
    </location>
</feature>
<keyword evidence="1" id="KW-0472">Membrane</keyword>
<feature type="transmembrane region" description="Helical" evidence="1">
    <location>
        <begin position="400"/>
        <end position="418"/>
    </location>
</feature>
<evidence type="ECO:0000313" key="2">
    <source>
        <dbReference type="EMBL" id="MBC5997150.1"/>
    </source>
</evidence>
<feature type="transmembrane region" description="Helical" evidence="1">
    <location>
        <begin position="287"/>
        <end position="308"/>
    </location>
</feature>
<feature type="transmembrane region" description="Helical" evidence="1">
    <location>
        <begin position="430"/>
        <end position="451"/>
    </location>
</feature>
<dbReference type="PANTHER" id="PTHR11328">
    <property type="entry name" value="MAJOR FACILITATOR SUPERFAMILY DOMAIN-CONTAINING PROTEIN"/>
    <property type="match status" value="1"/>
</dbReference>
<dbReference type="NCBIfam" id="TIGR00792">
    <property type="entry name" value="gph"/>
    <property type="match status" value="1"/>
</dbReference>
<dbReference type="InterPro" id="IPR036259">
    <property type="entry name" value="MFS_trans_sf"/>
</dbReference>
<keyword evidence="3" id="KW-1185">Reference proteome</keyword>